<reference evidence="1 2" key="1">
    <citation type="submission" date="2013-11" db="EMBL/GenBank/DDBJ databases">
        <title>The Genome Sequence of Phytophthora parasitica P1976.</title>
        <authorList>
            <consortium name="The Broad Institute Genomics Platform"/>
            <person name="Russ C."/>
            <person name="Tyler B."/>
            <person name="Panabieres F."/>
            <person name="Shan W."/>
            <person name="Tripathy S."/>
            <person name="Grunwald N."/>
            <person name="Machado M."/>
            <person name="Johnson C.S."/>
            <person name="Walker B."/>
            <person name="Young S."/>
            <person name="Zeng Q."/>
            <person name="Gargeya S."/>
            <person name="Fitzgerald M."/>
            <person name="Haas B."/>
            <person name="Abouelleil A."/>
            <person name="Allen A.W."/>
            <person name="Alvarado L."/>
            <person name="Arachchi H.M."/>
            <person name="Berlin A.M."/>
            <person name="Chapman S.B."/>
            <person name="Gainer-Dewar J."/>
            <person name="Goldberg J."/>
            <person name="Griggs A."/>
            <person name="Gujja S."/>
            <person name="Hansen M."/>
            <person name="Howarth C."/>
            <person name="Imamovic A."/>
            <person name="Ireland A."/>
            <person name="Larimer J."/>
            <person name="McCowan C."/>
            <person name="Murphy C."/>
            <person name="Pearson M."/>
            <person name="Poon T.W."/>
            <person name="Priest M."/>
            <person name="Roberts A."/>
            <person name="Saif S."/>
            <person name="Shea T."/>
            <person name="Sisk P."/>
            <person name="Sykes S."/>
            <person name="Wortman J."/>
            <person name="Nusbaum C."/>
            <person name="Birren B."/>
        </authorList>
    </citation>
    <scope>NUCLEOTIDE SEQUENCE [LARGE SCALE GENOMIC DNA]</scope>
    <source>
        <strain evidence="1 2">P1976</strain>
    </source>
</reference>
<name>A0A080YWX3_PHYNI</name>
<proteinExistence type="predicted"/>
<dbReference type="EMBL" id="ANJA01004650">
    <property type="protein sequence ID" value="ETO58884.1"/>
    <property type="molecule type" value="Genomic_DNA"/>
</dbReference>
<gene>
    <name evidence="1" type="ORF">F444_22738</name>
</gene>
<protein>
    <submittedName>
        <fullName evidence="1">Uncharacterized protein</fullName>
    </submittedName>
</protein>
<organism evidence="1 2">
    <name type="scientific">Phytophthora nicotianae P1976</name>
    <dbReference type="NCBI Taxonomy" id="1317066"/>
    <lineage>
        <taxon>Eukaryota</taxon>
        <taxon>Sar</taxon>
        <taxon>Stramenopiles</taxon>
        <taxon>Oomycota</taxon>
        <taxon>Peronosporomycetes</taxon>
        <taxon>Peronosporales</taxon>
        <taxon>Peronosporaceae</taxon>
        <taxon>Phytophthora</taxon>
    </lineage>
</organism>
<dbReference type="AlphaFoldDB" id="A0A080YWX3"/>
<accession>A0A080YWX3</accession>
<dbReference type="Proteomes" id="UP000028582">
    <property type="component" value="Unassembled WGS sequence"/>
</dbReference>
<comment type="caution">
    <text evidence="1">The sequence shown here is derived from an EMBL/GenBank/DDBJ whole genome shotgun (WGS) entry which is preliminary data.</text>
</comment>
<evidence type="ECO:0000313" key="2">
    <source>
        <dbReference type="Proteomes" id="UP000028582"/>
    </source>
</evidence>
<sequence>MGFVKMLFRCSARAAAGKVCLPIKHECNKDSRCSLTKMGSATDTNMSRFQFHPDREDFWRKSSWIFEIQERRHHNF</sequence>
<evidence type="ECO:0000313" key="1">
    <source>
        <dbReference type="EMBL" id="ETO58884.1"/>
    </source>
</evidence>